<dbReference type="Pfam" id="PF20365">
    <property type="entry name" value="DUF6660"/>
    <property type="match status" value="1"/>
</dbReference>
<accession>A0ABY7WPZ5</accession>
<protein>
    <recommendedName>
        <fullName evidence="3">Secreted protein</fullName>
    </recommendedName>
</protein>
<sequence>MMKVLINMLMIYFLALFIVPCSDMESHASPSSPFPSAQEQHAADEHNHRQDGCSPFCSCTCCSISMVSINLFNNLLESPMAINLPSPRVADILMAVGNRPSAIWQPPKHNA</sequence>
<evidence type="ECO:0008006" key="3">
    <source>
        <dbReference type="Google" id="ProtNLM"/>
    </source>
</evidence>
<proteinExistence type="predicted"/>
<keyword evidence="2" id="KW-1185">Reference proteome</keyword>
<reference evidence="1 2" key="1">
    <citation type="submission" date="2023-02" db="EMBL/GenBank/DDBJ databases">
        <title>Genome sequence of Sphingobacterium sp. KACC 22765.</title>
        <authorList>
            <person name="Kim S."/>
            <person name="Heo J."/>
            <person name="Kwon S.-W."/>
        </authorList>
    </citation>
    <scope>NUCLEOTIDE SEQUENCE [LARGE SCALE GENOMIC DNA]</scope>
    <source>
        <strain evidence="1 2">KACC 22765</strain>
    </source>
</reference>
<dbReference type="InterPro" id="IPR046601">
    <property type="entry name" value="DUF6660"/>
</dbReference>
<dbReference type="RefSeq" id="WP_274269204.1">
    <property type="nucleotide sequence ID" value="NZ_CP117880.1"/>
</dbReference>
<evidence type="ECO:0000313" key="2">
    <source>
        <dbReference type="Proteomes" id="UP001221558"/>
    </source>
</evidence>
<dbReference type="Proteomes" id="UP001221558">
    <property type="component" value="Chromosome"/>
</dbReference>
<organism evidence="1 2">
    <name type="scientific">Sphingobacterium oryzagri</name>
    <dbReference type="NCBI Taxonomy" id="3025669"/>
    <lineage>
        <taxon>Bacteria</taxon>
        <taxon>Pseudomonadati</taxon>
        <taxon>Bacteroidota</taxon>
        <taxon>Sphingobacteriia</taxon>
        <taxon>Sphingobacteriales</taxon>
        <taxon>Sphingobacteriaceae</taxon>
        <taxon>Sphingobacterium</taxon>
    </lineage>
</organism>
<name>A0ABY7WPZ5_9SPHI</name>
<gene>
    <name evidence="1" type="ORF">PQ465_09020</name>
</gene>
<evidence type="ECO:0000313" key="1">
    <source>
        <dbReference type="EMBL" id="WDF70498.1"/>
    </source>
</evidence>
<dbReference type="EMBL" id="CP117880">
    <property type="protein sequence ID" value="WDF70498.1"/>
    <property type="molecule type" value="Genomic_DNA"/>
</dbReference>